<evidence type="ECO:0000313" key="3">
    <source>
        <dbReference type="Proteomes" id="UP000703661"/>
    </source>
</evidence>
<sequence length="268" mass="29147">MDNPRLDLDSSVRLPLHDHNNQSSSSLQHQQQQKTKPPPLRKIPVREFESYSPPPIMTAPIYGSSKFSSISPPPFYSPLTNVTSGGGGNNINTTNGSPYNNDTNGHQNDYDYYRSYQNQDESYISSSGQQQQLVTEESSQQRQQNYIGTATGTSGNSMPRGDREREREGGYRSRPVSQYQTDPSSLTSLSPTSGIPVASTTTAIPTSKSRRPKSLATHEFTAEAGNGSASSSLLLGNEGSAYSQPRKGQGQDTAALDMNTKDMVGTKE</sequence>
<feature type="compositionally biased region" description="Polar residues" evidence="1">
    <location>
        <begin position="115"/>
        <end position="157"/>
    </location>
</feature>
<dbReference type="OrthoDB" id="2439614at2759"/>
<proteinExistence type="predicted"/>
<feature type="compositionally biased region" description="Basic and acidic residues" evidence="1">
    <location>
        <begin position="160"/>
        <end position="171"/>
    </location>
</feature>
<feature type="compositionally biased region" description="Polar residues" evidence="1">
    <location>
        <begin position="97"/>
        <end position="107"/>
    </location>
</feature>
<comment type="caution">
    <text evidence="2">The sequence shown here is derived from an EMBL/GenBank/DDBJ whole genome shotgun (WGS) entry which is preliminary data.</text>
</comment>
<feature type="compositionally biased region" description="Low complexity" evidence="1">
    <location>
        <begin position="183"/>
        <end position="193"/>
    </location>
</feature>
<feature type="region of interest" description="Disordered" evidence="1">
    <location>
        <begin position="1"/>
        <end position="268"/>
    </location>
</feature>
<evidence type="ECO:0000313" key="2">
    <source>
        <dbReference type="EMBL" id="KAF9995401.1"/>
    </source>
</evidence>
<organism evidence="2 3">
    <name type="scientific">Entomortierella chlamydospora</name>
    <dbReference type="NCBI Taxonomy" id="101097"/>
    <lineage>
        <taxon>Eukaryota</taxon>
        <taxon>Fungi</taxon>
        <taxon>Fungi incertae sedis</taxon>
        <taxon>Mucoromycota</taxon>
        <taxon>Mortierellomycotina</taxon>
        <taxon>Mortierellomycetes</taxon>
        <taxon>Mortierellales</taxon>
        <taxon>Mortierellaceae</taxon>
        <taxon>Entomortierella</taxon>
    </lineage>
</organism>
<name>A0A9P6MEN4_9FUNG</name>
<feature type="compositionally biased region" description="Polar residues" evidence="1">
    <location>
        <begin position="198"/>
        <end position="207"/>
    </location>
</feature>
<accession>A0A9P6MEN4</accession>
<dbReference type="Proteomes" id="UP000703661">
    <property type="component" value="Unassembled WGS sequence"/>
</dbReference>
<dbReference type="AlphaFoldDB" id="A0A9P6MEN4"/>
<feature type="compositionally biased region" description="Low complexity" evidence="1">
    <location>
        <begin position="60"/>
        <end position="70"/>
    </location>
</feature>
<dbReference type="EMBL" id="JAAAID010003872">
    <property type="protein sequence ID" value="KAF9995401.1"/>
    <property type="molecule type" value="Genomic_DNA"/>
</dbReference>
<reference evidence="2" key="1">
    <citation type="journal article" date="2020" name="Fungal Divers.">
        <title>Resolving the Mortierellaceae phylogeny through synthesis of multi-gene phylogenetics and phylogenomics.</title>
        <authorList>
            <person name="Vandepol N."/>
            <person name="Liber J."/>
            <person name="Desiro A."/>
            <person name="Na H."/>
            <person name="Kennedy M."/>
            <person name="Barry K."/>
            <person name="Grigoriev I.V."/>
            <person name="Miller A.N."/>
            <person name="O'Donnell K."/>
            <person name="Stajich J.E."/>
            <person name="Bonito G."/>
        </authorList>
    </citation>
    <scope>NUCLEOTIDE SEQUENCE</scope>
    <source>
        <strain evidence="2">NRRL 2769</strain>
    </source>
</reference>
<feature type="compositionally biased region" description="Basic and acidic residues" evidence="1">
    <location>
        <begin position="1"/>
        <end position="20"/>
    </location>
</feature>
<feature type="compositionally biased region" description="Low complexity" evidence="1">
    <location>
        <begin position="222"/>
        <end position="241"/>
    </location>
</feature>
<keyword evidence="3" id="KW-1185">Reference proteome</keyword>
<feature type="compositionally biased region" description="Low complexity" evidence="1">
    <location>
        <begin position="22"/>
        <end position="33"/>
    </location>
</feature>
<protein>
    <submittedName>
        <fullName evidence="2">Uncharacterized protein</fullName>
    </submittedName>
</protein>
<gene>
    <name evidence="2" type="ORF">BGZ80_007523</name>
</gene>
<evidence type="ECO:0000256" key="1">
    <source>
        <dbReference type="SAM" id="MobiDB-lite"/>
    </source>
</evidence>